<evidence type="ECO:0000259" key="2">
    <source>
        <dbReference type="PROSITE" id="PS51910"/>
    </source>
</evidence>
<reference evidence="3 4" key="1">
    <citation type="submission" date="2024-02" db="EMBL/GenBank/DDBJ databases">
        <title>High-quality chromosome-scale genome assembly of Pensacola bahiagrass (Paspalum notatum Flugge var. saurae).</title>
        <authorList>
            <person name="Vega J.M."/>
            <person name="Podio M."/>
            <person name="Orjuela J."/>
            <person name="Siena L.A."/>
            <person name="Pessino S.C."/>
            <person name="Combes M.C."/>
            <person name="Mariac C."/>
            <person name="Albertini E."/>
            <person name="Pupilli F."/>
            <person name="Ortiz J.P.A."/>
            <person name="Leblanc O."/>
        </authorList>
    </citation>
    <scope>NUCLEOTIDE SEQUENCE [LARGE SCALE GENOMIC DNA]</scope>
    <source>
        <strain evidence="3">R1</strain>
        <tissue evidence="3">Leaf</tissue>
    </source>
</reference>
<evidence type="ECO:0000313" key="4">
    <source>
        <dbReference type="Proteomes" id="UP001341281"/>
    </source>
</evidence>
<dbReference type="InterPro" id="IPR001223">
    <property type="entry name" value="Glyco_hydro18_cat"/>
</dbReference>
<feature type="chain" id="PRO_5042898423" description="GH18 domain-containing protein" evidence="1">
    <location>
        <begin position="26"/>
        <end position="344"/>
    </location>
</feature>
<dbReference type="EMBL" id="CP144745">
    <property type="protein sequence ID" value="WVZ49029.1"/>
    <property type="molecule type" value="Genomic_DNA"/>
</dbReference>
<dbReference type="AlphaFoldDB" id="A0AAQ3PI33"/>
<dbReference type="InterPro" id="IPR017853">
    <property type="entry name" value="GH"/>
</dbReference>
<dbReference type="PANTHER" id="PTHR45708">
    <property type="entry name" value="ENDOCHITINASE"/>
    <property type="match status" value="1"/>
</dbReference>
<protein>
    <recommendedName>
        <fullName evidence="2">GH18 domain-containing protein</fullName>
    </recommendedName>
</protein>
<proteinExistence type="predicted"/>
<evidence type="ECO:0000256" key="1">
    <source>
        <dbReference type="SAM" id="SignalP"/>
    </source>
</evidence>
<gene>
    <name evidence="3" type="ORF">U9M48_000411</name>
</gene>
<evidence type="ECO:0000313" key="3">
    <source>
        <dbReference type="EMBL" id="WVZ49029.1"/>
    </source>
</evidence>
<name>A0AAQ3PI33_PASNO</name>
<dbReference type="InterPro" id="IPR050542">
    <property type="entry name" value="Glycosyl_Hydrlase18_Chitinase"/>
</dbReference>
<dbReference type="GO" id="GO:0005975">
    <property type="term" value="P:carbohydrate metabolic process"/>
    <property type="evidence" value="ECO:0007669"/>
    <property type="project" value="InterPro"/>
</dbReference>
<keyword evidence="4" id="KW-1185">Reference proteome</keyword>
<keyword evidence="1" id="KW-0732">Signal</keyword>
<sequence length="344" mass="36748">MPTTAFQRRRCSWLLLQSIALAVAALLSCQLAAPTAAMANKRTGQLTVFWGRNNGEGTLREACDTGLYNTVVISFYSVFGHPYGLDLSGHPLPGVGADIKHCQQSRGGIPVFLSIAGNGDSNVSNNNYSLPSSSASAEAVAAHLWNAFLGGGASDVPRPFGDAVLDGIDFYMDHGDGDGGASDSNYYAELARRLDYFNSMYYHADGEARAADGDAATAALATGLFERIHVRFYGGGDGDDEEGKCSFKKGGTSGVVEQWEKWTAAYPKSQMYVGLAAAESGVPPEGAPPPVEVYLKYLYYDLLPKVQKAPNYGGVMVWDRFADKKTRYSTAVKGWASCSYGGCI</sequence>
<dbReference type="SUPFAM" id="SSF51445">
    <property type="entry name" value="(Trans)glycosidases"/>
    <property type="match status" value="1"/>
</dbReference>
<dbReference type="PANTHER" id="PTHR45708:SF4">
    <property type="entry name" value="XYLANASE INHIBITOR PROTEIN 1"/>
    <property type="match status" value="1"/>
</dbReference>
<organism evidence="3 4">
    <name type="scientific">Paspalum notatum var. saurae</name>
    <dbReference type="NCBI Taxonomy" id="547442"/>
    <lineage>
        <taxon>Eukaryota</taxon>
        <taxon>Viridiplantae</taxon>
        <taxon>Streptophyta</taxon>
        <taxon>Embryophyta</taxon>
        <taxon>Tracheophyta</taxon>
        <taxon>Spermatophyta</taxon>
        <taxon>Magnoliopsida</taxon>
        <taxon>Liliopsida</taxon>
        <taxon>Poales</taxon>
        <taxon>Poaceae</taxon>
        <taxon>PACMAD clade</taxon>
        <taxon>Panicoideae</taxon>
        <taxon>Andropogonodae</taxon>
        <taxon>Paspaleae</taxon>
        <taxon>Paspalinae</taxon>
        <taxon>Paspalum</taxon>
    </lineage>
</organism>
<dbReference type="GO" id="GO:0005576">
    <property type="term" value="C:extracellular region"/>
    <property type="evidence" value="ECO:0007669"/>
    <property type="project" value="TreeGrafter"/>
</dbReference>
<feature type="domain" description="GH18" evidence="2">
    <location>
        <begin position="44"/>
        <end position="339"/>
    </location>
</feature>
<feature type="signal peptide" evidence="1">
    <location>
        <begin position="1"/>
        <end position="25"/>
    </location>
</feature>
<dbReference type="GO" id="GO:0004568">
    <property type="term" value="F:chitinase activity"/>
    <property type="evidence" value="ECO:0007669"/>
    <property type="project" value="TreeGrafter"/>
</dbReference>
<accession>A0AAQ3PI33</accession>
<dbReference type="PROSITE" id="PS51910">
    <property type="entry name" value="GH18_2"/>
    <property type="match status" value="1"/>
</dbReference>
<dbReference type="Pfam" id="PF00704">
    <property type="entry name" value="Glyco_hydro_18"/>
    <property type="match status" value="1"/>
</dbReference>
<dbReference type="Gene3D" id="3.20.20.80">
    <property type="entry name" value="Glycosidases"/>
    <property type="match status" value="1"/>
</dbReference>
<dbReference type="Proteomes" id="UP001341281">
    <property type="component" value="Chromosome 01"/>
</dbReference>